<feature type="region of interest" description="Disordered" evidence="1">
    <location>
        <begin position="74"/>
        <end position="94"/>
    </location>
</feature>
<organism evidence="3 4">
    <name type="scientific">Erysiphe neolycopersici</name>
    <dbReference type="NCBI Taxonomy" id="212602"/>
    <lineage>
        <taxon>Eukaryota</taxon>
        <taxon>Fungi</taxon>
        <taxon>Dikarya</taxon>
        <taxon>Ascomycota</taxon>
        <taxon>Pezizomycotina</taxon>
        <taxon>Leotiomycetes</taxon>
        <taxon>Erysiphales</taxon>
        <taxon>Erysiphaceae</taxon>
        <taxon>Erysiphe</taxon>
    </lineage>
</organism>
<dbReference type="GO" id="GO:0045144">
    <property type="term" value="P:meiotic sister chromatid segregation"/>
    <property type="evidence" value="ECO:0007669"/>
    <property type="project" value="TreeGrafter"/>
</dbReference>
<keyword evidence="4" id="KW-1185">Reference proteome</keyword>
<dbReference type="GO" id="GO:0034506">
    <property type="term" value="C:chromosome, centromeric core domain"/>
    <property type="evidence" value="ECO:0007669"/>
    <property type="project" value="TreeGrafter"/>
</dbReference>
<dbReference type="GO" id="GO:0051315">
    <property type="term" value="P:attachment of mitotic spindle microtubules to kinetochore"/>
    <property type="evidence" value="ECO:0007669"/>
    <property type="project" value="TreeGrafter"/>
</dbReference>
<dbReference type="GO" id="GO:0072686">
    <property type="term" value="C:mitotic spindle"/>
    <property type="evidence" value="ECO:0007669"/>
    <property type="project" value="TreeGrafter"/>
</dbReference>
<dbReference type="InterPro" id="IPR020981">
    <property type="entry name" value="Csm1/Pcs1_C"/>
</dbReference>
<dbReference type="EMBL" id="MCFK01009687">
    <property type="protein sequence ID" value="RKF54519.1"/>
    <property type="molecule type" value="Genomic_DNA"/>
</dbReference>
<dbReference type="FunFam" id="3.90.1150.80:FF:000001">
    <property type="entry name" value="Chromosome segregation protein (Pcs1)"/>
    <property type="match status" value="1"/>
</dbReference>
<dbReference type="PANTHER" id="PTHR28006:SF1">
    <property type="entry name" value="MONOPOLIN COMPLEX SUBUNIT CSM1"/>
    <property type="match status" value="1"/>
</dbReference>
<proteinExistence type="predicted"/>
<dbReference type="Gene3D" id="3.90.1150.80">
    <property type="match status" value="1"/>
</dbReference>
<dbReference type="PANTHER" id="PTHR28006">
    <property type="entry name" value="MONOPOLIN COMPLEX SUBUNIT CSM1"/>
    <property type="match status" value="1"/>
</dbReference>
<name>A0A420HAQ6_9PEZI</name>
<dbReference type="OrthoDB" id="2431049at2759"/>
<sequence>MTPRKKKNAQITVPRKKSTASKISEVSITESIATSTNVSKVEKRSKRRLVATDEISGQSCSELEEAKKINEEEVDETIIKAPPPEKIARKTGSRSKIIKEISAVNHDNLQDSPKLVKTSVRIPLQRKGRSKKVNSPVRPSDKVILESQETEIKVLEGKDENVEWDEILQGEKPKAAKYSRVSKRRRTSSLSDLESENHKSSKRKIEEINKRYHNLQLKYDEVVELGIKEAEKNFDKLRRQNEEIISISNKCLYSLKTDLKNQISLVNESKSLEKKLSAAGTEIELLQTKIRQLEGSLADIQAENKTLSAKLSANRTAAVSVESVNTKVPSSAIKANGGIRMMGTVEAALTAQAAQLKEDMYSDLTGLLMRSVTRGTDKDYFDCIQTGRNGSKFYLSSNSLTFVNHPCGSALHFKLAVGNEASADSYDDIQCSYTPLLDPNRDKMLMELLPDYLVDEITFPRPHATKFYARVVRALTEKSV</sequence>
<dbReference type="STRING" id="212602.A0A420HAQ6"/>
<dbReference type="GO" id="GO:0005730">
    <property type="term" value="C:nucleolus"/>
    <property type="evidence" value="ECO:0007669"/>
    <property type="project" value="TreeGrafter"/>
</dbReference>
<feature type="domain" description="Monopolin complex subunit Csm1/Pcs1 C-terminal" evidence="2">
    <location>
        <begin position="355"/>
        <end position="461"/>
    </location>
</feature>
<dbReference type="InterPro" id="IPR038608">
    <property type="entry name" value="Csm1/Pcs1_C_sf"/>
</dbReference>
<gene>
    <name evidence="3" type="ORF">OnM2_096002</name>
</gene>
<accession>A0A420HAQ6</accession>
<feature type="region of interest" description="Disordered" evidence="1">
    <location>
        <begin position="175"/>
        <end position="201"/>
    </location>
</feature>
<dbReference type="CDD" id="cd23787">
    <property type="entry name" value="RWD_CSM1"/>
    <property type="match status" value="1"/>
</dbReference>
<dbReference type="Pfam" id="PF12539">
    <property type="entry name" value="Csm1"/>
    <property type="match status" value="1"/>
</dbReference>
<comment type="caution">
    <text evidence="3">The sequence shown here is derived from an EMBL/GenBank/DDBJ whole genome shotgun (WGS) entry which is preliminary data.</text>
</comment>
<reference evidence="3 4" key="1">
    <citation type="journal article" date="2018" name="BMC Genomics">
        <title>Comparative genome analyses reveal sequence features reflecting distinct modes of host-adaptation between dicot and monocot powdery mildew.</title>
        <authorList>
            <person name="Wu Y."/>
            <person name="Ma X."/>
            <person name="Pan Z."/>
            <person name="Kale S.D."/>
            <person name="Song Y."/>
            <person name="King H."/>
            <person name="Zhang Q."/>
            <person name="Presley C."/>
            <person name="Deng X."/>
            <person name="Wei C.I."/>
            <person name="Xiao S."/>
        </authorList>
    </citation>
    <scope>NUCLEOTIDE SEQUENCE [LARGE SCALE GENOMIC DNA]</scope>
    <source>
        <strain evidence="3">UMSG2</strain>
    </source>
</reference>
<dbReference type="GO" id="GO:0033551">
    <property type="term" value="C:monopolin complex"/>
    <property type="evidence" value="ECO:0007669"/>
    <property type="project" value="InterPro"/>
</dbReference>
<feature type="region of interest" description="Disordered" evidence="1">
    <location>
        <begin position="1"/>
        <end position="22"/>
    </location>
</feature>
<dbReference type="AlphaFoldDB" id="A0A420HAQ6"/>
<evidence type="ECO:0000259" key="2">
    <source>
        <dbReference type="Pfam" id="PF12539"/>
    </source>
</evidence>
<evidence type="ECO:0000313" key="4">
    <source>
        <dbReference type="Proteomes" id="UP000286134"/>
    </source>
</evidence>
<feature type="compositionally biased region" description="Basic residues" evidence="1">
    <location>
        <begin position="1"/>
        <end position="19"/>
    </location>
</feature>
<dbReference type="GO" id="GO:1990644">
    <property type="term" value="F:microtubule site clamp"/>
    <property type="evidence" value="ECO:0007669"/>
    <property type="project" value="TreeGrafter"/>
</dbReference>
<dbReference type="Proteomes" id="UP000286134">
    <property type="component" value="Unassembled WGS sequence"/>
</dbReference>
<evidence type="ECO:0000313" key="3">
    <source>
        <dbReference type="EMBL" id="RKF54519.1"/>
    </source>
</evidence>
<dbReference type="InterPro" id="IPR040349">
    <property type="entry name" value="Csm1/Pcs1"/>
</dbReference>
<feature type="compositionally biased region" description="Basic residues" evidence="1">
    <location>
        <begin position="175"/>
        <end position="187"/>
    </location>
</feature>
<evidence type="ECO:0000256" key="1">
    <source>
        <dbReference type="SAM" id="MobiDB-lite"/>
    </source>
</evidence>
<protein>
    <submittedName>
        <fullName evidence="3">Putative chromosome segregation protein</fullName>
    </submittedName>
</protein>